<sequence>MVQLRLGTTKVDITPGHPVPLSGFASRGNRVFERIASRLFVRTFVFEQTAADGSIDRALLLSADLLFWSNESVRKLRSQIQERYGIPAERTILHATHTHSGPSVSEQTIGLGVPDQAYLAGLERSLMDSIDLAIRNIEPVTVYRGTGSCEIGVNRRELRQGQIILGRNSQGLVDNEVNAIVFATNQGRHKALLVHYTCHPTLTDANAVSSEFCGHAMDVLEQRMQHDETVCAYLQGCCGDINPYGSKNAGFDGDTAISKLGEVLAEAVLALLADGLHKQAYAPFDAAQVVDKLPFARLPDKDELMRLAAEEVEQSPWRLLASRYLKNPDLLKAYAPFEVTRFRVAKNLTLAAMNAEMVVSYGLFMKSLGVGLIPLAYSNGMIGYVTTAKQLEEGGYEPHDSVPYFGNPAPFDENVEEKVLRMLKKLFASPNGGEHADE</sequence>
<dbReference type="Pfam" id="PF04734">
    <property type="entry name" value="Ceramidase_alk"/>
    <property type="match status" value="1"/>
</dbReference>
<evidence type="ECO:0000313" key="3">
    <source>
        <dbReference type="Proteomes" id="UP001589818"/>
    </source>
</evidence>
<name>A0ABV6JAL2_9BACL</name>
<comment type="caution">
    <text evidence="2">The sequence shown here is derived from an EMBL/GenBank/DDBJ whole genome shotgun (WGS) entry which is preliminary data.</text>
</comment>
<organism evidence="2 3">
    <name type="scientific">Paenibacillus mendelii</name>
    <dbReference type="NCBI Taxonomy" id="206163"/>
    <lineage>
        <taxon>Bacteria</taxon>
        <taxon>Bacillati</taxon>
        <taxon>Bacillota</taxon>
        <taxon>Bacilli</taxon>
        <taxon>Bacillales</taxon>
        <taxon>Paenibacillaceae</taxon>
        <taxon>Paenibacillus</taxon>
    </lineage>
</organism>
<keyword evidence="3" id="KW-1185">Reference proteome</keyword>
<feature type="domain" description="Neutral/alkaline non-lysosomal ceramidase N-terminal" evidence="1">
    <location>
        <begin position="6"/>
        <end position="243"/>
    </location>
</feature>
<accession>A0ABV6JAL2</accession>
<evidence type="ECO:0000313" key="2">
    <source>
        <dbReference type="EMBL" id="MFC0392916.1"/>
    </source>
</evidence>
<reference evidence="2 3" key="1">
    <citation type="submission" date="2024-09" db="EMBL/GenBank/DDBJ databases">
        <authorList>
            <person name="Sun Q."/>
            <person name="Mori K."/>
        </authorList>
    </citation>
    <scope>NUCLEOTIDE SEQUENCE [LARGE SCALE GENOMIC DNA]</scope>
    <source>
        <strain evidence="2 3">CCM 4839</strain>
    </source>
</reference>
<gene>
    <name evidence="2" type="ORF">ACFFJ8_16205</name>
</gene>
<protein>
    <submittedName>
        <fullName evidence="2">Neutral/alkaline non-lysosomal ceramidase N-terminal domain-containing protein</fullName>
    </submittedName>
</protein>
<dbReference type="RefSeq" id="WP_256555344.1">
    <property type="nucleotide sequence ID" value="NZ_JANHOF010000005.1"/>
</dbReference>
<dbReference type="InterPro" id="IPR031329">
    <property type="entry name" value="NEUT/ALK_ceramidase_N"/>
</dbReference>
<dbReference type="Proteomes" id="UP001589818">
    <property type="component" value="Unassembled WGS sequence"/>
</dbReference>
<evidence type="ECO:0000259" key="1">
    <source>
        <dbReference type="Pfam" id="PF04734"/>
    </source>
</evidence>
<dbReference type="EMBL" id="JBHLVF010000023">
    <property type="protein sequence ID" value="MFC0392916.1"/>
    <property type="molecule type" value="Genomic_DNA"/>
</dbReference>
<proteinExistence type="predicted"/>